<dbReference type="PANTHER" id="PTHR12027">
    <property type="entry name" value="WNT RELATED"/>
    <property type="match status" value="1"/>
</dbReference>
<dbReference type="GO" id="GO:0060070">
    <property type="term" value="P:canonical Wnt signaling pathway"/>
    <property type="evidence" value="ECO:0007669"/>
    <property type="project" value="TreeGrafter"/>
</dbReference>
<dbReference type="PANTHER" id="PTHR12027:SF70">
    <property type="entry name" value="PROTEIN WNT-16"/>
    <property type="match status" value="1"/>
</dbReference>
<name>A0AAJ7SHT5_9ACAR</name>
<dbReference type="GeneID" id="100906024"/>
<evidence type="ECO:0000256" key="2">
    <source>
        <dbReference type="ARBA" id="ARBA00005683"/>
    </source>
</evidence>
<dbReference type="GO" id="GO:0045165">
    <property type="term" value="P:cell fate commitment"/>
    <property type="evidence" value="ECO:0007669"/>
    <property type="project" value="TreeGrafter"/>
</dbReference>
<dbReference type="GO" id="GO:0030182">
    <property type="term" value="P:neuron differentiation"/>
    <property type="evidence" value="ECO:0007669"/>
    <property type="project" value="TreeGrafter"/>
</dbReference>
<dbReference type="Gene3D" id="3.30.2460.20">
    <property type="match status" value="1"/>
</dbReference>
<dbReference type="GO" id="GO:0005125">
    <property type="term" value="F:cytokine activity"/>
    <property type="evidence" value="ECO:0007669"/>
    <property type="project" value="TreeGrafter"/>
</dbReference>
<feature type="chain" id="PRO_5042599536" description="Protein Wnt" evidence="10">
    <location>
        <begin position="19"/>
        <end position="373"/>
    </location>
</feature>
<dbReference type="Proteomes" id="UP000694867">
    <property type="component" value="Unplaced"/>
</dbReference>
<sequence>MELFVWSLQLAFIGIVTASSGSWMYLGLVDYQSIRSSDRLAGDQPSVDDGSPTPLVDPLAVRLSELCSAVPGLVAEQLDLCHRNPYALLAISEGARRGIVECQEQFRNERWNCTLEGGINVFDMTLQRASREAAFIFAVTSAGVVHSVSRACSAGNLTDCGCDPNKPTGHKSGRGWKWGGCSANIAQGLDVAKEFIDVAERESEKNTLRSLMNLHNNQAGRIAIRKNMRLRCRCHGISGSCEVKTCWMLLPNFEDIGGFLKEKYENSIQISAEGLKKQRRGKRRVPYSRDSLVHIHESPDFCDRNAKKKILGTTGRVCNKHSKGSDSCDYLCCGRGARRIVKRITERCDCQFHWCCYVTCKLCESRTETYICK</sequence>
<reference evidence="12" key="1">
    <citation type="submission" date="2025-08" db="UniProtKB">
        <authorList>
            <consortium name="RefSeq"/>
        </authorList>
    </citation>
    <scope>IDENTIFICATION</scope>
</reference>
<evidence type="ECO:0000313" key="12">
    <source>
        <dbReference type="RefSeq" id="XP_028968158.1"/>
    </source>
</evidence>
<evidence type="ECO:0000256" key="6">
    <source>
        <dbReference type="ARBA" id="ARBA00022687"/>
    </source>
</evidence>
<evidence type="ECO:0000256" key="8">
    <source>
        <dbReference type="ARBA" id="ARBA00023288"/>
    </source>
</evidence>
<gene>
    <name evidence="12" type="primary">LOC100906024</name>
</gene>
<keyword evidence="4" id="KW-0964">Secreted</keyword>
<dbReference type="GO" id="GO:0007517">
    <property type="term" value="P:muscle organ development"/>
    <property type="evidence" value="ECO:0007669"/>
    <property type="project" value="UniProtKB-ARBA"/>
</dbReference>
<dbReference type="InterPro" id="IPR043158">
    <property type="entry name" value="Wnt_C"/>
</dbReference>
<evidence type="ECO:0000256" key="7">
    <source>
        <dbReference type="ARBA" id="ARBA00023157"/>
    </source>
</evidence>
<protein>
    <recommendedName>
        <fullName evidence="9">Protein Wnt</fullName>
    </recommendedName>
</protein>
<dbReference type="Pfam" id="PF00110">
    <property type="entry name" value="wnt"/>
    <property type="match status" value="1"/>
</dbReference>
<comment type="subcellular location">
    <subcellularLocation>
        <location evidence="1 9">Secreted</location>
        <location evidence="1 9">Extracellular space</location>
        <location evidence="1 9">Extracellular matrix</location>
    </subcellularLocation>
</comment>
<keyword evidence="10" id="KW-0732">Signal</keyword>
<evidence type="ECO:0000256" key="4">
    <source>
        <dbReference type="ARBA" id="ARBA00022525"/>
    </source>
</evidence>
<keyword evidence="7" id="KW-1015">Disulfide bond</keyword>
<evidence type="ECO:0000256" key="9">
    <source>
        <dbReference type="RuleBase" id="RU003500"/>
    </source>
</evidence>
<comment type="similarity">
    <text evidence="2 9">Belongs to the Wnt family.</text>
</comment>
<feature type="signal peptide" evidence="10">
    <location>
        <begin position="1"/>
        <end position="18"/>
    </location>
</feature>
<dbReference type="GO" id="GO:0005615">
    <property type="term" value="C:extracellular space"/>
    <property type="evidence" value="ECO:0007669"/>
    <property type="project" value="TreeGrafter"/>
</dbReference>
<dbReference type="GO" id="GO:0000902">
    <property type="term" value="P:cell morphogenesis"/>
    <property type="evidence" value="ECO:0007669"/>
    <property type="project" value="UniProtKB-ARBA"/>
</dbReference>
<dbReference type="GO" id="GO:0005109">
    <property type="term" value="F:frizzled binding"/>
    <property type="evidence" value="ECO:0007669"/>
    <property type="project" value="TreeGrafter"/>
</dbReference>
<dbReference type="KEGG" id="goe:100906024"/>
<evidence type="ECO:0000313" key="11">
    <source>
        <dbReference type="Proteomes" id="UP000694867"/>
    </source>
</evidence>
<dbReference type="FunFam" id="3.30.2460.20:FF:000001">
    <property type="entry name" value="Wnt homolog"/>
    <property type="match status" value="1"/>
</dbReference>
<keyword evidence="5" id="KW-0272">Extracellular matrix</keyword>
<keyword evidence="11" id="KW-1185">Reference proteome</keyword>
<keyword evidence="3 9" id="KW-0217">Developmental protein</keyword>
<evidence type="ECO:0000256" key="10">
    <source>
        <dbReference type="SAM" id="SignalP"/>
    </source>
</evidence>
<dbReference type="RefSeq" id="XP_028968158.1">
    <property type="nucleotide sequence ID" value="XM_029112325.1"/>
</dbReference>
<dbReference type="PROSITE" id="PS00246">
    <property type="entry name" value="WNT1"/>
    <property type="match status" value="1"/>
</dbReference>
<keyword evidence="6 9" id="KW-0879">Wnt signaling pathway</keyword>
<dbReference type="PRINTS" id="PR01349">
    <property type="entry name" value="WNTPROTEIN"/>
</dbReference>
<evidence type="ECO:0000256" key="5">
    <source>
        <dbReference type="ARBA" id="ARBA00022530"/>
    </source>
</evidence>
<keyword evidence="8" id="KW-0449">Lipoprotein</keyword>
<dbReference type="InterPro" id="IPR018161">
    <property type="entry name" value="Wnt_CS"/>
</dbReference>
<dbReference type="SMART" id="SM00097">
    <property type="entry name" value="WNT1"/>
    <property type="match status" value="1"/>
</dbReference>
<evidence type="ECO:0000256" key="3">
    <source>
        <dbReference type="ARBA" id="ARBA00022473"/>
    </source>
</evidence>
<dbReference type="CDD" id="cd19344">
    <property type="entry name" value="Wnt_Wnt16"/>
    <property type="match status" value="1"/>
</dbReference>
<dbReference type="InterPro" id="IPR005817">
    <property type="entry name" value="Wnt"/>
</dbReference>
<dbReference type="AlphaFoldDB" id="A0AAJ7SHT5"/>
<organism evidence="11 12">
    <name type="scientific">Galendromus occidentalis</name>
    <name type="common">western predatory mite</name>
    <dbReference type="NCBI Taxonomy" id="34638"/>
    <lineage>
        <taxon>Eukaryota</taxon>
        <taxon>Metazoa</taxon>
        <taxon>Ecdysozoa</taxon>
        <taxon>Arthropoda</taxon>
        <taxon>Chelicerata</taxon>
        <taxon>Arachnida</taxon>
        <taxon>Acari</taxon>
        <taxon>Parasitiformes</taxon>
        <taxon>Mesostigmata</taxon>
        <taxon>Gamasina</taxon>
        <taxon>Phytoseioidea</taxon>
        <taxon>Phytoseiidae</taxon>
        <taxon>Typhlodrominae</taxon>
        <taxon>Galendromus</taxon>
    </lineage>
</organism>
<accession>A0AAJ7SHT5</accession>
<comment type="function">
    <text evidence="9">Ligand for members of the frizzled family of seven transmembrane receptors.</text>
</comment>
<proteinExistence type="inferred from homology"/>
<evidence type="ECO:0000256" key="1">
    <source>
        <dbReference type="ARBA" id="ARBA00004498"/>
    </source>
</evidence>